<feature type="non-terminal residue" evidence="2">
    <location>
        <position position="138"/>
    </location>
</feature>
<name>X1FT43_9ZZZZ</name>
<dbReference type="EMBL" id="BARU01003452">
    <property type="protein sequence ID" value="GAH23938.1"/>
    <property type="molecule type" value="Genomic_DNA"/>
</dbReference>
<dbReference type="InterPro" id="IPR000587">
    <property type="entry name" value="Creatinase_N"/>
</dbReference>
<gene>
    <name evidence="2" type="ORF">S03H2_07469</name>
</gene>
<proteinExistence type="predicted"/>
<organism evidence="2">
    <name type="scientific">marine sediment metagenome</name>
    <dbReference type="NCBI Taxonomy" id="412755"/>
    <lineage>
        <taxon>unclassified sequences</taxon>
        <taxon>metagenomes</taxon>
        <taxon>ecological metagenomes</taxon>
    </lineage>
</organism>
<feature type="domain" description="Creatinase N-terminal" evidence="1">
    <location>
        <begin position="65"/>
        <end position="116"/>
    </location>
</feature>
<accession>X1FT43</accession>
<reference evidence="2" key="1">
    <citation type="journal article" date="2014" name="Front. Microbiol.">
        <title>High frequency of phylogenetically diverse reductive dehalogenase-homologous genes in deep subseafloor sedimentary metagenomes.</title>
        <authorList>
            <person name="Kawai M."/>
            <person name="Futagami T."/>
            <person name="Toyoda A."/>
            <person name="Takaki Y."/>
            <person name="Nishi S."/>
            <person name="Hori S."/>
            <person name="Arai W."/>
            <person name="Tsubouchi T."/>
            <person name="Morono Y."/>
            <person name="Uchiyama I."/>
            <person name="Ito T."/>
            <person name="Fujiyama A."/>
            <person name="Inagaki F."/>
            <person name="Takami H."/>
        </authorList>
    </citation>
    <scope>NUCLEOTIDE SEQUENCE</scope>
    <source>
        <strain evidence="2">Expedition CK06-06</strain>
    </source>
</reference>
<comment type="caution">
    <text evidence="2">The sequence shown here is derived from an EMBL/GenBank/DDBJ whole genome shotgun (WGS) entry which is preliminary data.</text>
</comment>
<dbReference type="AlphaFoldDB" id="X1FT43"/>
<dbReference type="Pfam" id="PF01321">
    <property type="entry name" value="Creatinase_N"/>
    <property type="match status" value="1"/>
</dbReference>
<evidence type="ECO:0000313" key="2">
    <source>
        <dbReference type="EMBL" id="GAH23938.1"/>
    </source>
</evidence>
<protein>
    <recommendedName>
        <fullName evidence="1">Creatinase N-terminal domain-containing protein</fullName>
    </recommendedName>
</protein>
<dbReference type="InterPro" id="IPR029149">
    <property type="entry name" value="Creatin/AminoP/Spt16_N"/>
</dbReference>
<evidence type="ECO:0000259" key="1">
    <source>
        <dbReference type="Pfam" id="PF01321"/>
    </source>
</evidence>
<dbReference type="Gene3D" id="3.40.350.10">
    <property type="entry name" value="Creatinase/prolidase N-terminal domain"/>
    <property type="match status" value="1"/>
</dbReference>
<sequence length="138" mass="16117">MNVSRRHFIRNVGLGLTGLGLGTKRLAYSSLGGKNDSEKLLVENPDHPEAATYDRLPLNWYKGTVKRLREKVAEKGVDAILLQNRWNLVYYTGLFHSTTERPFYVLFPVKEDTIYWYHPGLDRDLVTSWWDTESVYYF</sequence>
<dbReference type="SUPFAM" id="SSF53092">
    <property type="entry name" value="Creatinase/prolidase N-terminal domain"/>
    <property type="match status" value="1"/>
</dbReference>